<dbReference type="KEGG" id="tal:Thal_1495"/>
<dbReference type="Gene3D" id="2.30.30.280">
    <property type="entry name" value="Adenine nucleotide alpha hydrolases-like domains"/>
    <property type="match status" value="1"/>
</dbReference>
<evidence type="ECO:0000313" key="13">
    <source>
        <dbReference type="Proteomes" id="UP000002043"/>
    </source>
</evidence>
<evidence type="ECO:0000259" key="11">
    <source>
        <dbReference type="Pfam" id="PF20259"/>
    </source>
</evidence>
<dbReference type="eggNOG" id="COG0482">
    <property type="taxonomic scope" value="Bacteria"/>
</dbReference>
<sequence>MRIAVGMSGGVDSSVTALLLKEEGHEVIGVTLRFYKAVCNTEDLRVCCSPQDVKDAVLVSQRLGIPHITLDWEKIFYERVIKYFVEGYKEGITPNPCAVCNREVKTGFLARYLRNVALIDRLATGHYVRKIQYMGYSLLARGKDTTRDQSYFMALVRGEDIPLLEFPLGDKTKEEVRKIAEEKGLPTARKRDSQEVCFLMGRSPGEYMKDILGEREGPIVYKGKVVGKHRGYYAYTVGQRRGLSVALGKPVYVTGIDPITNTVFVGDEEELYKDWLLLEDINFHLPMHLWSRPAVQTRYRSKTVEVRDIEKLPNGYKVYLKEPVRAITPGQVCAFYEGDVLLGGGIIRI</sequence>
<comment type="function">
    <text evidence="9">Catalyzes the 2-thiolation of uridine at the wobble position (U34) of tRNA, leading to the formation of s(2)U34.</text>
</comment>
<dbReference type="GO" id="GO:0002143">
    <property type="term" value="P:tRNA wobble position uridine thiolation"/>
    <property type="evidence" value="ECO:0007669"/>
    <property type="project" value="TreeGrafter"/>
</dbReference>
<dbReference type="Gene3D" id="2.40.30.10">
    <property type="entry name" value="Translation factors"/>
    <property type="match status" value="1"/>
</dbReference>
<evidence type="ECO:0000256" key="9">
    <source>
        <dbReference type="HAMAP-Rule" id="MF_00144"/>
    </source>
</evidence>
<dbReference type="RefSeq" id="WP_012992530.1">
    <property type="nucleotide sequence ID" value="NC_013894.1"/>
</dbReference>
<dbReference type="EC" id="2.8.1.13" evidence="9"/>
<comment type="catalytic activity">
    <reaction evidence="8 9">
        <text>S-sulfanyl-L-cysteinyl-[protein] + uridine(34) in tRNA + AH2 + ATP = 2-thiouridine(34) in tRNA + L-cysteinyl-[protein] + A + AMP + diphosphate + H(+)</text>
        <dbReference type="Rhea" id="RHEA:47032"/>
        <dbReference type="Rhea" id="RHEA-COMP:10131"/>
        <dbReference type="Rhea" id="RHEA-COMP:11726"/>
        <dbReference type="Rhea" id="RHEA-COMP:11727"/>
        <dbReference type="Rhea" id="RHEA-COMP:11728"/>
        <dbReference type="ChEBI" id="CHEBI:13193"/>
        <dbReference type="ChEBI" id="CHEBI:15378"/>
        <dbReference type="ChEBI" id="CHEBI:17499"/>
        <dbReference type="ChEBI" id="CHEBI:29950"/>
        <dbReference type="ChEBI" id="CHEBI:30616"/>
        <dbReference type="ChEBI" id="CHEBI:33019"/>
        <dbReference type="ChEBI" id="CHEBI:61963"/>
        <dbReference type="ChEBI" id="CHEBI:65315"/>
        <dbReference type="ChEBI" id="CHEBI:87170"/>
        <dbReference type="ChEBI" id="CHEBI:456215"/>
        <dbReference type="EC" id="2.8.1.13"/>
    </reaction>
</comment>
<keyword evidence="1 9" id="KW-0820">tRNA-binding</keyword>
<feature type="domain" description="tRNA-specific 2-thiouridylase MnmA-like central" evidence="11">
    <location>
        <begin position="206"/>
        <end position="267"/>
    </location>
</feature>
<evidence type="ECO:0000256" key="8">
    <source>
        <dbReference type="ARBA" id="ARBA00051542"/>
    </source>
</evidence>
<dbReference type="CDD" id="cd01998">
    <property type="entry name" value="MnmA_TRMU-like"/>
    <property type="match status" value="1"/>
</dbReference>
<dbReference type="InterPro" id="IPR046884">
    <property type="entry name" value="MnmA-like_central"/>
</dbReference>
<dbReference type="GO" id="GO:0000049">
    <property type="term" value="F:tRNA binding"/>
    <property type="evidence" value="ECO:0007669"/>
    <property type="project" value="UniProtKB-KW"/>
</dbReference>
<keyword evidence="5 9" id="KW-0067">ATP-binding</keyword>
<comment type="caution">
    <text evidence="9">Lacks conserved residue(s) required for the propagation of feature annotation.</text>
</comment>
<evidence type="ECO:0000256" key="2">
    <source>
        <dbReference type="ARBA" id="ARBA00022679"/>
    </source>
</evidence>
<dbReference type="HAMAP" id="MF_00144">
    <property type="entry name" value="tRNA_thiouridyl_MnmA"/>
    <property type="match status" value="1"/>
</dbReference>
<keyword evidence="4 9" id="KW-0547">Nucleotide-binding</keyword>
<evidence type="ECO:0000256" key="1">
    <source>
        <dbReference type="ARBA" id="ARBA00022555"/>
    </source>
</evidence>
<evidence type="ECO:0000313" key="12">
    <source>
        <dbReference type="EMBL" id="ADC90124.1"/>
    </source>
</evidence>
<dbReference type="GO" id="GO:0005524">
    <property type="term" value="F:ATP binding"/>
    <property type="evidence" value="ECO:0007669"/>
    <property type="project" value="UniProtKB-KW"/>
</dbReference>
<feature type="binding site" evidence="9">
    <location>
        <begin position="6"/>
        <end position="13"/>
    </location>
    <ligand>
        <name>ATP</name>
        <dbReference type="ChEBI" id="CHEBI:30616"/>
    </ligand>
</feature>
<dbReference type="NCBIfam" id="NF001138">
    <property type="entry name" value="PRK00143.1"/>
    <property type="match status" value="1"/>
</dbReference>
<feature type="domain" description="tRNA-specific 2-thiouridylase MnmA-like C-terminal" evidence="10">
    <location>
        <begin position="276"/>
        <end position="347"/>
    </location>
</feature>
<keyword evidence="7 9" id="KW-1015">Disulfide bond</keyword>
<protein>
    <recommendedName>
        <fullName evidence="9">tRNA-specific 2-thiouridylase MnmA</fullName>
        <ecNumber evidence="9">2.8.1.13</ecNumber>
    </recommendedName>
</protein>
<feature type="active site" description="Cysteine persulfide intermediate" evidence="9">
    <location>
        <position position="197"/>
    </location>
</feature>
<comment type="similarity">
    <text evidence="9">Belongs to the MnmA/TRMU family.</text>
</comment>
<evidence type="ECO:0000259" key="10">
    <source>
        <dbReference type="Pfam" id="PF20258"/>
    </source>
</evidence>
<dbReference type="FunFam" id="2.30.30.280:FF:000001">
    <property type="entry name" value="tRNA-specific 2-thiouridylase MnmA"/>
    <property type="match status" value="1"/>
</dbReference>
<dbReference type="Proteomes" id="UP000002043">
    <property type="component" value="Chromosome"/>
</dbReference>
<dbReference type="GO" id="GO:0103016">
    <property type="term" value="F:tRNA-uridine 2-sulfurtransferase activity"/>
    <property type="evidence" value="ECO:0007669"/>
    <property type="project" value="UniProtKB-EC"/>
</dbReference>
<dbReference type="NCBIfam" id="TIGR00420">
    <property type="entry name" value="trmU"/>
    <property type="match status" value="1"/>
</dbReference>
<feature type="site" description="Interaction with tRNA" evidence="9">
    <location>
        <position position="331"/>
    </location>
</feature>
<dbReference type="EMBL" id="CP001931">
    <property type="protein sequence ID" value="ADC90124.1"/>
    <property type="molecule type" value="Genomic_DNA"/>
</dbReference>
<dbReference type="PANTHER" id="PTHR11933:SF5">
    <property type="entry name" value="MITOCHONDRIAL TRNA-SPECIFIC 2-THIOURIDYLASE 1"/>
    <property type="match status" value="1"/>
</dbReference>
<dbReference type="GO" id="GO:0005737">
    <property type="term" value="C:cytoplasm"/>
    <property type="evidence" value="ECO:0007669"/>
    <property type="project" value="UniProtKB-SubCell"/>
</dbReference>
<feature type="disulfide bond" description="Alternate" evidence="9">
    <location>
        <begin position="100"/>
        <end position="197"/>
    </location>
</feature>
<comment type="subcellular location">
    <subcellularLocation>
        <location evidence="9">Cytoplasm</location>
    </subcellularLocation>
</comment>
<accession>D3SMZ4</accession>
<evidence type="ECO:0000256" key="5">
    <source>
        <dbReference type="ARBA" id="ARBA00022840"/>
    </source>
</evidence>
<organism evidence="12 13">
    <name type="scientific">Thermocrinis albus (strain DSM 14484 / JCM 11386 / HI 11/12)</name>
    <dbReference type="NCBI Taxonomy" id="638303"/>
    <lineage>
        <taxon>Bacteria</taxon>
        <taxon>Pseudomonadati</taxon>
        <taxon>Aquificota</taxon>
        <taxon>Aquificia</taxon>
        <taxon>Aquificales</taxon>
        <taxon>Aquificaceae</taxon>
        <taxon>Thermocrinis</taxon>
    </lineage>
</organism>
<feature type="active site" description="Nucleophile" evidence="9">
    <location>
        <position position="100"/>
    </location>
</feature>
<keyword evidence="3 9" id="KW-0819">tRNA processing</keyword>
<dbReference type="Pfam" id="PF20259">
    <property type="entry name" value="tRNA_Me_trans_M"/>
    <property type="match status" value="1"/>
</dbReference>
<proteinExistence type="inferred from homology"/>
<feature type="binding site" evidence="9">
    <location>
        <position position="125"/>
    </location>
    <ligand>
        <name>ATP</name>
        <dbReference type="ChEBI" id="CHEBI:30616"/>
    </ligand>
</feature>
<keyword evidence="13" id="KW-1185">Reference proteome</keyword>
<dbReference type="SUPFAM" id="SSF52402">
    <property type="entry name" value="Adenine nucleotide alpha hydrolases-like"/>
    <property type="match status" value="1"/>
</dbReference>
<evidence type="ECO:0000256" key="6">
    <source>
        <dbReference type="ARBA" id="ARBA00022884"/>
    </source>
</evidence>
<feature type="region of interest" description="Interaction with tRNA" evidence="9">
    <location>
        <begin position="298"/>
        <end position="299"/>
    </location>
</feature>
<feature type="region of interest" description="Interaction with tRNA" evidence="9">
    <location>
        <begin position="147"/>
        <end position="149"/>
    </location>
</feature>
<dbReference type="Pfam" id="PF03054">
    <property type="entry name" value="tRNA_Me_trans"/>
    <property type="match status" value="1"/>
</dbReference>
<dbReference type="InterPro" id="IPR014729">
    <property type="entry name" value="Rossmann-like_a/b/a_fold"/>
</dbReference>
<dbReference type="STRING" id="638303.Thal_1495"/>
<name>D3SMZ4_THEAH</name>
<keyword evidence="9" id="KW-0963">Cytoplasm</keyword>
<dbReference type="PANTHER" id="PTHR11933">
    <property type="entry name" value="TRNA 5-METHYLAMINOMETHYL-2-THIOURIDYLATE -METHYLTRANSFERASE"/>
    <property type="match status" value="1"/>
</dbReference>
<dbReference type="OrthoDB" id="9800696at2"/>
<feature type="site" description="Interaction with tRNA" evidence="9">
    <location>
        <position position="126"/>
    </location>
</feature>
<keyword evidence="2 9" id="KW-0808">Transferase</keyword>
<evidence type="ECO:0000256" key="3">
    <source>
        <dbReference type="ARBA" id="ARBA00022694"/>
    </source>
</evidence>
<keyword evidence="6 9" id="KW-0694">RNA-binding</keyword>
<evidence type="ECO:0000256" key="4">
    <source>
        <dbReference type="ARBA" id="ARBA00022741"/>
    </source>
</evidence>
<dbReference type="InterPro" id="IPR004506">
    <property type="entry name" value="MnmA-like"/>
</dbReference>
<dbReference type="InterPro" id="IPR046885">
    <property type="entry name" value="MnmA-like_C"/>
</dbReference>
<dbReference type="InterPro" id="IPR023382">
    <property type="entry name" value="MnmA-like_central_sf"/>
</dbReference>
<dbReference type="HOGENOM" id="CLU_035188_0_0_0"/>
<feature type="binding site" evidence="9">
    <location>
        <position position="32"/>
    </location>
    <ligand>
        <name>ATP</name>
        <dbReference type="ChEBI" id="CHEBI:30616"/>
    </ligand>
</feature>
<dbReference type="AlphaFoldDB" id="D3SMZ4"/>
<dbReference type="Gene3D" id="3.40.50.620">
    <property type="entry name" value="HUPs"/>
    <property type="match status" value="1"/>
</dbReference>
<evidence type="ECO:0000256" key="7">
    <source>
        <dbReference type="ARBA" id="ARBA00023157"/>
    </source>
</evidence>
<gene>
    <name evidence="9" type="primary">mnmA</name>
    <name evidence="12" type="ordered locus">Thal_1495</name>
</gene>
<dbReference type="Pfam" id="PF20258">
    <property type="entry name" value="tRNA_Me_trans_C"/>
    <property type="match status" value="1"/>
</dbReference>
<reference evidence="13" key="1">
    <citation type="journal article" date="2010" name="Stand. Genomic Sci.">
        <title>Complete genome sequence of Thermocrinis albus type strain (HI 11/12T).</title>
        <authorList>
            <person name="Wirth R."/>
            <person name="Sikorski J."/>
            <person name="Brambilla E."/>
            <person name="Misra M."/>
            <person name="Lapidus A."/>
            <person name="Copeland A."/>
            <person name="Nolan M."/>
            <person name="Lucas S."/>
            <person name="Chen F."/>
            <person name="Tice H."/>
            <person name="Cheng J.F."/>
            <person name="Han C."/>
            <person name="Detter J.C."/>
            <person name="Tapia R."/>
            <person name="Bruce D."/>
            <person name="Goodwin L."/>
            <person name="Pitluck S."/>
            <person name="Pati A."/>
            <person name="Anderson I."/>
            <person name="Ivanova N."/>
            <person name="Mavromatis K."/>
            <person name="Mikhailova N."/>
            <person name="Chen A."/>
            <person name="Palaniappan K."/>
            <person name="Bilek Y."/>
            <person name="Hader T."/>
            <person name="Land M."/>
            <person name="Hauser L."/>
            <person name="Chang Y.J."/>
            <person name="Jeffries C.D."/>
            <person name="Tindall B.J."/>
            <person name="Rohde M."/>
            <person name="Goker M."/>
            <person name="Bristow J."/>
            <person name="Eisen J.A."/>
            <person name="Markowitz V."/>
            <person name="Hugenholtz P."/>
            <person name="Kyrpides N.C."/>
            <person name="Klenk H.P."/>
        </authorList>
    </citation>
    <scope>NUCLEOTIDE SEQUENCE [LARGE SCALE GENOMIC DNA]</scope>
    <source>
        <strain evidence="13">DSM 14484 / JCM 11386 / HI 11/12</strain>
    </source>
</reference>